<dbReference type="Proteomes" id="UP000800096">
    <property type="component" value="Unassembled WGS sequence"/>
</dbReference>
<proteinExistence type="predicted"/>
<gene>
    <name evidence="1" type="ORF">BDU57DRAFT_512824</name>
</gene>
<keyword evidence="2" id="KW-1185">Reference proteome</keyword>
<sequence>MKDAAKSTPGSWQFATHVWRYVHTITIQYSAGICPINLHIGWIPAHNKVEET</sequence>
<organism evidence="1 2">
    <name type="scientific">Ampelomyces quisqualis</name>
    <name type="common">Powdery mildew agent</name>
    <dbReference type="NCBI Taxonomy" id="50730"/>
    <lineage>
        <taxon>Eukaryota</taxon>
        <taxon>Fungi</taxon>
        <taxon>Dikarya</taxon>
        <taxon>Ascomycota</taxon>
        <taxon>Pezizomycotina</taxon>
        <taxon>Dothideomycetes</taxon>
        <taxon>Pleosporomycetidae</taxon>
        <taxon>Pleosporales</taxon>
        <taxon>Pleosporineae</taxon>
        <taxon>Phaeosphaeriaceae</taxon>
        <taxon>Ampelomyces</taxon>
    </lineage>
</organism>
<reference evidence="1" key="1">
    <citation type="journal article" date="2020" name="Stud. Mycol.">
        <title>101 Dothideomycetes genomes: a test case for predicting lifestyles and emergence of pathogens.</title>
        <authorList>
            <person name="Haridas S."/>
            <person name="Albert R."/>
            <person name="Binder M."/>
            <person name="Bloem J."/>
            <person name="Labutti K."/>
            <person name="Salamov A."/>
            <person name="Andreopoulos B."/>
            <person name="Baker S."/>
            <person name="Barry K."/>
            <person name="Bills G."/>
            <person name="Bluhm B."/>
            <person name="Cannon C."/>
            <person name="Castanera R."/>
            <person name="Culley D."/>
            <person name="Daum C."/>
            <person name="Ezra D."/>
            <person name="Gonzalez J."/>
            <person name="Henrissat B."/>
            <person name="Kuo A."/>
            <person name="Liang C."/>
            <person name="Lipzen A."/>
            <person name="Lutzoni F."/>
            <person name="Magnuson J."/>
            <person name="Mondo S."/>
            <person name="Nolan M."/>
            <person name="Ohm R."/>
            <person name="Pangilinan J."/>
            <person name="Park H.-J."/>
            <person name="Ramirez L."/>
            <person name="Alfaro M."/>
            <person name="Sun H."/>
            <person name="Tritt A."/>
            <person name="Yoshinaga Y."/>
            <person name="Zwiers L.-H."/>
            <person name="Turgeon B."/>
            <person name="Goodwin S."/>
            <person name="Spatafora J."/>
            <person name="Crous P."/>
            <person name="Grigoriev I."/>
        </authorList>
    </citation>
    <scope>NUCLEOTIDE SEQUENCE</scope>
    <source>
        <strain evidence="1">HMLAC05119</strain>
    </source>
</reference>
<dbReference type="AlphaFoldDB" id="A0A6A5QXR0"/>
<dbReference type="EMBL" id="ML979133">
    <property type="protein sequence ID" value="KAF1919630.1"/>
    <property type="molecule type" value="Genomic_DNA"/>
</dbReference>
<evidence type="ECO:0000313" key="1">
    <source>
        <dbReference type="EMBL" id="KAF1919630.1"/>
    </source>
</evidence>
<protein>
    <submittedName>
        <fullName evidence="1">Uncharacterized protein</fullName>
    </submittedName>
</protein>
<accession>A0A6A5QXR0</accession>
<evidence type="ECO:0000313" key="2">
    <source>
        <dbReference type="Proteomes" id="UP000800096"/>
    </source>
</evidence>
<name>A0A6A5QXR0_AMPQU</name>